<keyword evidence="1" id="KW-0962">Peroxisome biogenesis</keyword>
<dbReference type="EMBL" id="JAQQWP010000004">
    <property type="protein sequence ID" value="KAK8120640.1"/>
    <property type="molecule type" value="Genomic_DNA"/>
</dbReference>
<dbReference type="AlphaFoldDB" id="A0AAW0R070"/>
<protein>
    <submittedName>
        <fullName evidence="5">Uncharacterized protein</fullName>
    </submittedName>
</protein>
<evidence type="ECO:0000313" key="5">
    <source>
        <dbReference type="EMBL" id="KAK8120640.1"/>
    </source>
</evidence>
<keyword evidence="3" id="KW-0576">Peroxisome</keyword>
<evidence type="ECO:0000256" key="4">
    <source>
        <dbReference type="ARBA" id="ARBA00046271"/>
    </source>
</evidence>
<sequence length="320" mass="35652">MAVSTFDQFVRFTTDAVGLERTLRLFQAIIQILFAYPLLQDLVLLPLLNYNHASNAKGLVTLATTQPVLFALRQRLGLVRRTFRLFRFLDSFRAAQQLYSSALLAPSSSLQEPSWVRIEVWLDVLSRTFNGMYLLLETSTMAEALQIEGLAVWTPEWAHTLTIEAQRFWLLALVCAVFSGLLKMLKVMAYTPVPEVGDVFSEEKVKTDTAAATVEGGSCVTQEKNGEDAVFDMVKEQERLRRIVQKRKAGRVLWRRAVRAQIKGLGRSAAASALDIVLPGTVVGWVRADPGVVGIAMFVTTILTGIDAWERCGLEVMKGQ</sequence>
<organism evidence="5 6">
    <name type="scientific">Apiospora kogelbergensis</name>
    <dbReference type="NCBI Taxonomy" id="1337665"/>
    <lineage>
        <taxon>Eukaryota</taxon>
        <taxon>Fungi</taxon>
        <taxon>Dikarya</taxon>
        <taxon>Ascomycota</taxon>
        <taxon>Pezizomycotina</taxon>
        <taxon>Sordariomycetes</taxon>
        <taxon>Xylariomycetidae</taxon>
        <taxon>Amphisphaeriales</taxon>
        <taxon>Apiosporaceae</taxon>
        <taxon>Apiospora</taxon>
    </lineage>
</organism>
<evidence type="ECO:0000313" key="6">
    <source>
        <dbReference type="Proteomes" id="UP001392437"/>
    </source>
</evidence>
<evidence type="ECO:0000256" key="1">
    <source>
        <dbReference type="ARBA" id="ARBA00022593"/>
    </source>
</evidence>
<reference evidence="5 6" key="1">
    <citation type="submission" date="2023-01" db="EMBL/GenBank/DDBJ databases">
        <title>Analysis of 21 Apiospora genomes using comparative genomics revels a genus with tremendous synthesis potential of carbohydrate active enzymes and secondary metabolites.</title>
        <authorList>
            <person name="Sorensen T."/>
        </authorList>
    </citation>
    <scope>NUCLEOTIDE SEQUENCE [LARGE SCALE GENOMIC DNA]</scope>
    <source>
        <strain evidence="5 6">CBS 117206</strain>
    </source>
</reference>
<evidence type="ECO:0000256" key="2">
    <source>
        <dbReference type="ARBA" id="ARBA00023136"/>
    </source>
</evidence>
<dbReference type="InterPro" id="IPR008733">
    <property type="entry name" value="PEX11"/>
</dbReference>
<dbReference type="PANTHER" id="PTHR12652:SF23">
    <property type="entry name" value="MICROBODY (PEROXISOME) PROLIFERATION PROTEIN PEROXIN 11B (EUROFUNG)"/>
    <property type="match status" value="1"/>
</dbReference>
<comment type="subcellular location">
    <subcellularLocation>
        <location evidence="4">Peroxisome membrane</location>
    </subcellularLocation>
</comment>
<accession>A0AAW0R070</accession>
<dbReference type="GO" id="GO:0016559">
    <property type="term" value="P:peroxisome fission"/>
    <property type="evidence" value="ECO:0007669"/>
    <property type="project" value="InterPro"/>
</dbReference>
<name>A0AAW0R070_9PEZI</name>
<dbReference type="Pfam" id="PF05648">
    <property type="entry name" value="PEX11"/>
    <property type="match status" value="1"/>
</dbReference>
<evidence type="ECO:0000256" key="3">
    <source>
        <dbReference type="ARBA" id="ARBA00023140"/>
    </source>
</evidence>
<comment type="caution">
    <text evidence="5">The sequence shown here is derived from an EMBL/GenBank/DDBJ whole genome shotgun (WGS) entry which is preliminary data.</text>
</comment>
<keyword evidence="2" id="KW-0472">Membrane</keyword>
<proteinExistence type="predicted"/>
<gene>
    <name evidence="5" type="ORF">PG999_004760</name>
</gene>
<dbReference type="PANTHER" id="PTHR12652">
    <property type="entry name" value="PEROXISOMAL BIOGENESIS FACTOR 11"/>
    <property type="match status" value="1"/>
</dbReference>
<dbReference type="Proteomes" id="UP001392437">
    <property type="component" value="Unassembled WGS sequence"/>
</dbReference>
<dbReference type="GO" id="GO:0005778">
    <property type="term" value="C:peroxisomal membrane"/>
    <property type="evidence" value="ECO:0007669"/>
    <property type="project" value="UniProtKB-SubCell"/>
</dbReference>
<keyword evidence="6" id="KW-1185">Reference proteome</keyword>